<dbReference type="InterPro" id="IPR048683">
    <property type="entry name" value="Sf6_terminase"/>
</dbReference>
<gene>
    <name evidence="2" type="ORF">GCM10023186_45160</name>
</gene>
<reference evidence="3" key="1">
    <citation type="journal article" date="2019" name="Int. J. Syst. Evol. Microbiol.">
        <title>The Global Catalogue of Microorganisms (GCM) 10K type strain sequencing project: providing services to taxonomists for standard genome sequencing and annotation.</title>
        <authorList>
            <consortium name="The Broad Institute Genomics Platform"/>
            <consortium name="The Broad Institute Genome Sequencing Center for Infectious Disease"/>
            <person name="Wu L."/>
            <person name="Ma J."/>
        </authorList>
    </citation>
    <scope>NUCLEOTIDE SEQUENCE [LARGE SCALE GENOMIC DNA]</scope>
    <source>
        <strain evidence="3">JCM 17924</strain>
    </source>
</reference>
<keyword evidence="3" id="KW-1185">Reference proteome</keyword>
<dbReference type="RefSeq" id="WP_345228000.1">
    <property type="nucleotide sequence ID" value="NZ_BAABHA010000015.1"/>
</dbReference>
<dbReference type="Pfam" id="PF20901">
    <property type="entry name" value="Sf6_terminase"/>
    <property type="match status" value="1"/>
</dbReference>
<protein>
    <recommendedName>
        <fullName evidence="4">Terminase small subunit protein</fullName>
    </recommendedName>
</protein>
<sequence length="154" mass="17707">MLDSPQEEVKPKTGRPSDYSPELATLICERITEGESLRAICRDEEMPDKTTVLRWLRVHEEFRTQYAQAREDQAETLLDEIFEIADDTTHDTIHGEFGPRPDTEWIGRSKLRVDARKWAMSKLAPKKYGEKIAVDHTNDGEPFKVYAGFDPAKV</sequence>
<proteinExistence type="predicted"/>
<name>A0ABP8JNA8_9BACT</name>
<dbReference type="Proteomes" id="UP001500454">
    <property type="component" value="Unassembled WGS sequence"/>
</dbReference>
<evidence type="ECO:0000256" key="1">
    <source>
        <dbReference type="SAM" id="MobiDB-lite"/>
    </source>
</evidence>
<evidence type="ECO:0000313" key="3">
    <source>
        <dbReference type="Proteomes" id="UP001500454"/>
    </source>
</evidence>
<accession>A0ABP8JNA8</accession>
<comment type="caution">
    <text evidence="2">The sequence shown here is derived from an EMBL/GenBank/DDBJ whole genome shotgun (WGS) entry which is preliminary data.</text>
</comment>
<evidence type="ECO:0000313" key="2">
    <source>
        <dbReference type="EMBL" id="GAA4393526.1"/>
    </source>
</evidence>
<evidence type="ECO:0008006" key="4">
    <source>
        <dbReference type="Google" id="ProtNLM"/>
    </source>
</evidence>
<organism evidence="2 3">
    <name type="scientific">Hymenobacter koreensis</name>
    <dbReference type="NCBI Taxonomy" id="1084523"/>
    <lineage>
        <taxon>Bacteria</taxon>
        <taxon>Pseudomonadati</taxon>
        <taxon>Bacteroidota</taxon>
        <taxon>Cytophagia</taxon>
        <taxon>Cytophagales</taxon>
        <taxon>Hymenobacteraceae</taxon>
        <taxon>Hymenobacter</taxon>
    </lineage>
</organism>
<feature type="region of interest" description="Disordered" evidence="1">
    <location>
        <begin position="1"/>
        <end position="21"/>
    </location>
</feature>
<dbReference type="EMBL" id="BAABHA010000015">
    <property type="protein sequence ID" value="GAA4393526.1"/>
    <property type="molecule type" value="Genomic_DNA"/>
</dbReference>
<dbReference type="Gene3D" id="1.10.10.60">
    <property type="entry name" value="Homeodomain-like"/>
    <property type="match status" value="1"/>
</dbReference>